<keyword evidence="1" id="KW-0175">Coiled coil</keyword>
<dbReference type="AlphaFoldDB" id="A0A8C6G3E6"/>
<dbReference type="Proteomes" id="UP000694544">
    <property type="component" value="Unplaced"/>
</dbReference>
<accession>A0A8C6G3E6</accession>
<evidence type="ECO:0000256" key="2">
    <source>
        <dbReference type="SAM" id="MobiDB-lite"/>
    </source>
</evidence>
<evidence type="ECO:0000313" key="3">
    <source>
        <dbReference type="Ensembl" id="ENSMMSP00000032931.1"/>
    </source>
</evidence>
<reference evidence="3" key="2">
    <citation type="submission" date="2025-09" db="UniProtKB">
        <authorList>
            <consortium name="Ensembl"/>
        </authorList>
    </citation>
    <scope>IDENTIFICATION</scope>
</reference>
<organism evidence="3 4">
    <name type="scientific">Moschus moschiferus</name>
    <name type="common">Siberian musk deer</name>
    <name type="synonym">Moschus sibiricus</name>
    <dbReference type="NCBI Taxonomy" id="68415"/>
    <lineage>
        <taxon>Eukaryota</taxon>
        <taxon>Metazoa</taxon>
        <taxon>Chordata</taxon>
        <taxon>Craniata</taxon>
        <taxon>Vertebrata</taxon>
        <taxon>Euteleostomi</taxon>
        <taxon>Mammalia</taxon>
        <taxon>Eutheria</taxon>
        <taxon>Laurasiatheria</taxon>
        <taxon>Artiodactyla</taxon>
        <taxon>Ruminantia</taxon>
        <taxon>Pecora</taxon>
        <taxon>Moschidae</taxon>
        <taxon>Moschus</taxon>
    </lineage>
</organism>
<protein>
    <recommendedName>
        <fullName evidence="5">SFI1 centrin binding protein</fullName>
    </recommendedName>
</protein>
<dbReference type="PANTHER" id="PTHR22028:SF4">
    <property type="entry name" value="PROTEIN SFI1 HOMOLOG"/>
    <property type="match status" value="1"/>
</dbReference>
<dbReference type="InterPro" id="IPR052270">
    <property type="entry name" value="CACF_protein"/>
</dbReference>
<dbReference type="Ensembl" id="ENSMMST00000036147.1">
    <property type="protein sequence ID" value="ENSMMSP00000032931.1"/>
    <property type="gene ID" value="ENSMMSG00000024305.1"/>
</dbReference>
<name>A0A8C6G3E6_MOSMO</name>
<evidence type="ECO:0008006" key="5">
    <source>
        <dbReference type="Google" id="ProtNLM"/>
    </source>
</evidence>
<proteinExistence type="predicted"/>
<evidence type="ECO:0000256" key="1">
    <source>
        <dbReference type="SAM" id="Coils"/>
    </source>
</evidence>
<keyword evidence="4" id="KW-1185">Reference proteome</keyword>
<reference evidence="3" key="1">
    <citation type="submission" date="2025-08" db="UniProtKB">
        <authorList>
            <consortium name="Ensembl"/>
        </authorList>
    </citation>
    <scope>IDENTIFICATION</scope>
</reference>
<evidence type="ECO:0000313" key="4">
    <source>
        <dbReference type="Proteomes" id="UP000694544"/>
    </source>
</evidence>
<dbReference type="PANTHER" id="PTHR22028">
    <property type="entry name" value="SFI1 SPINDLE BODY DOMAIN-CONTAINING PROTEIN-RELATED"/>
    <property type="match status" value="1"/>
</dbReference>
<dbReference type="GO" id="GO:0019902">
    <property type="term" value="F:phosphatase binding"/>
    <property type="evidence" value="ECO:0007669"/>
    <property type="project" value="TreeGrafter"/>
</dbReference>
<feature type="coiled-coil region" evidence="1">
    <location>
        <begin position="888"/>
        <end position="961"/>
    </location>
</feature>
<sequence length="984" mass="115828">MKKLRMLILNSRCVSDFFIFHCRRLYYEQKILRKVFEEWKEEWWVSHREWKLRVRADCHYRVWWSVWRWRLGQVHLGRALQATAVKHRARSLQLQAWSRWQEQLLFVRRERRKTVSAVKHLQRRQQWRALSTWLEYLQLRREKRLRNQMAEQVYCITLLQTHFCAWRRAWEQRESLHAHHAQVEGLARRTLLRRALTHWKHYTLLCAEEAERWKEAGEHHRRSLLHFCFKALKDNVTHACLQQIRRNLAHQQHDVMLLHRVWNLWQSRLEQREEREQLPFLHAVWDHSRITLLRKCFQLWSRSTQKRRSQQLLQARADGHFQQRALPAAFQAWRRLWLWRRQQRAFEAQAACFHREMLEKQVFAVWYQKMSQHREHRLAERMVSGSPGEVPGCAGPASGLCTWCLAPEDAAGPRPMLQGDPPAARIHEARARAWHLSPCLSVESADGRGALWPGSSSPPGHLQVYQSRVRSVLQEAAARESQHKTQLLRRVLRRWRENTVAQADKVKKTALALAHHRRTLCSKVLLEWREAASVQVYYREQAAGAVREAQLVLSRGRLRTWLRRWQDRSRRAAQQRVQMERAVQHYCRKLLQEALARWKAHHRGCVRKMLQQRQAAQLLAQTLSRACFHQWRRQLLDRRQERQHTAQALWFWAFSLQAKAWAAWRGFVQEKRRKTAREEQAVQAYQLQLLREGVERLLRFAAGMKAFRQQLHAHRQEQAAHSLHRAVRHCATLWKQKALGRGREPQPPASTEPSRRVTFERPLPSHVAVGAGDAPLETKRPPAPRGLWGALGACPSPPPRFLLGQRSDSMGRTLGSGVTAEPLGAPRAAECHPRFCGALTGAHSPLPRAPGLKPPPVAHPSPELLPPSSFAPRGVQVPVRVRPRGVYRGDLESELEGIRQQLQDYQTMRQNLRSCQRQAHSLRQWLELSREEPRAEDQEAEQQVQEELRKVEVQIQQLAHELQARRQPVRTCIARVQALRRALC</sequence>
<feature type="region of interest" description="Disordered" evidence="2">
    <location>
        <begin position="737"/>
        <end position="756"/>
    </location>
</feature>
<dbReference type="GeneTree" id="ENSGT00940000154110"/>